<keyword evidence="3" id="KW-1185">Reference proteome</keyword>
<sequence length="220" mass="23468">MPWARTSRRNSTTTRHDSHYMRTAPPPSNASAAPRGTSARAPSVSSRHGNYAQPSSNHGRTASNHPGTSAHQSSHHGRTAPPPSRYAASVQATNPPHTHTWQSRSYAGSVASRAYSQRPPFSQGARTAASMQRQLTVPNQTRGQGGASAAGSRSRAPTAVQTRGADRGRSVVPASDVGGVGGQGGQEVVGYAYETVQVGGRRGSRWSRFRMFVWRRGSRK</sequence>
<dbReference type="OrthoDB" id="10583366at2759"/>
<evidence type="ECO:0000313" key="2">
    <source>
        <dbReference type="EMBL" id="EUC45937.1"/>
    </source>
</evidence>
<dbReference type="HOGENOM" id="CLU_1255785_0_0_1"/>
<feature type="region of interest" description="Disordered" evidence="1">
    <location>
        <begin position="1"/>
        <end position="184"/>
    </location>
</feature>
<proteinExistence type="predicted"/>
<dbReference type="KEGG" id="bor:COCMIDRAFT_94091"/>
<evidence type="ECO:0000313" key="3">
    <source>
        <dbReference type="Proteomes" id="UP000054032"/>
    </source>
</evidence>
<feature type="compositionally biased region" description="Polar residues" evidence="1">
    <location>
        <begin position="90"/>
        <end position="106"/>
    </location>
</feature>
<reference evidence="2 3" key="1">
    <citation type="journal article" date="2013" name="PLoS Genet.">
        <title>Comparative genome structure, secondary metabolite, and effector coding capacity across Cochliobolus pathogens.</title>
        <authorList>
            <person name="Condon B.J."/>
            <person name="Leng Y."/>
            <person name="Wu D."/>
            <person name="Bushley K.E."/>
            <person name="Ohm R.A."/>
            <person name="Otillar R."/>
            <person name="Martin J."/>
            <person name="Schackwitz W."/>
            <person name="Grimwood J."/>
            <person name="MohdZainudin N."/>
            <person name="Xue C."/>
            <person name="Wang R."/>
            <person name="Manning V.A."/>
            <person name="Dhillon B."/>
            <person name="Tu Z.J."/>
            <person name="Steffenson B.J."/>
            <person name="Salamov A."/>
            <person name="Sun H."/>
            <person name="Lowry S."/>
            <person name="LaButti K."/>
            <person name="Han J."/>
            <person name="Copeland A."/>
            <person name="Lindquist E."/>
            <person name="Barry K."/>
            <person name="Schmutz J."/>
            <person name="Baker S.E."/>
            <person name="Ciuffetti L.M."/>
            <person name="Grigoriev I.V."/>
            <person name="Zhong S."/>
            <person name="Turgeon B.G."/>
        </authorList>
    </citation>
    <scope>NUCLEOTIDE SEQUENCE [LARGE SCALE GENOMIC DNA]</scope>
    <source>
        <strain evidence="2 3">ATCC 44560</strain>
    </source>
</reference>
<evidence type="ECO:0000256" key="1">
    <source>
        <dbReference type="SAM" id="MobiDB-lite"/>
    </source>
</evidence>
<dbReference type="RefSeq" id="XP_007687525.1">
    <property type="nucleotide sequence ID" value="XM_007689335.1"/>
</dbReference>
<gene>
    <name evidence="2" type="ORF">COCMIDRAFT_94091</name>
</gene>
<dbReference type="EMBL" id="KI963974">
    <property type="protein sequence ID" value="EUC45937.1"/>
    <property type="molecule type" value="Genomic_DNA"/>
</dbReference>
<dbReference type="Proteomes" id="UP000054032">
    <property type="component" value="Unassembled WGS sequence"/>
</dbReference>
<dbReference type="GeneID" id="19128389"/>
<protein>
    <submittedName>
        <fullName evidence="2">Uncharacterized protein</fullName>
    </submittedName>
</protein>
<organism evidence="2 3">
    <name type="scientific">Bipolaris oryzae ATCC 44560</name>
    <dbReference type="NCBI Taxonomy" id="930090"/>
    <lineage>
        <taxon>Eukaryota</taxon>
        <taxon>Fungi</taxon>
        <taxon>Dikarya</taxon>
        <taxon>Ascomycota</taxon>
        <taxon>Pezizomycotina</taxon>
        <taxon>Dothideomycetes</taxon>
        <taxon>Pleosporomycetidae</taxon>
        <taxon>Pleosporales</taxon>
        <taxon>Pleosporineae</taxon>
        <taxon>Pleosporaceae</taxon>
        <taxon>Bipolaris</taxon>
    </lineage>
</organism>
<dbReference type="AlphaFoldDB" id="W6Z2F8"/>
<feature type="compositionally biased region" description="Polar residues" evidence="1">
    <location>
        <begin position="129"/>
        <end position="141"/>
    </location>
</feature>
<accession>W6Z2F8</accession>
<name>W6Z2F8_COCMI</name>
<feature type="compositionally biased region" description="Polar residues" evidence="1">
    <location>
        <begin position="43"/>
        <end position="72"/>
    </location>
</feature>